<dbReference type="Gene3D" id="1.10.30.40">
    <property type="entry name" value="Ethanolamine ammonia-lyase light chain (EutC), N-terminal domain"/>
    <property type="match status" value="1"/>
</dbReference>
<comment type="caution">
    <text evidence="7">The sequence shown here is derived from an EMBL/GenBank/DDBJ whole genome shotgun (WGS) entry which is preliminary data.</text>
</comment>
<dbReference type="GO" id="GO:0008851">
    <property type="term" value="F:ethanolamine ammonia-lyase activity"/>
    <property type="evidence" value="ECO:0007669"/>
    <property type="project" value="UniProtKB-UniRule"/>
</dbReference>
<dbReference type="GO" id="GO:0006520">
    <property type="term" value="P:amino acid metabolic process"/>
    <property type="evidence" value="ECO:0007669"/>
    <property type="project" value="InterPro"/>
</dbReference>
<comment type="cofactor">
    <cofactor evidence="5">
        <name>adenosylcob(III)alamin</name>
        <dbReference type="ChEBI" id="CHEBI:18408"/>
    </cofactor>
    <text evidence="5">Binds between the large and small subunits.</text>
</comment>
<comment type="similarity">
    <text evidence="5">Belongs to the EutC family.</text>
</comment>
<proteinExistence type="inferred from homology"/>
<evidence type="ECO:0000313" key="7">
    <source>
        <dbReference type="EMBL" id="PZR05125.1"/>
    </source>
</evidence>
<organism evidence="7 8">
    <name type="scientific">Archangium gephyra</name>
    <dbReference type="NCBI Taxonomy" id="48"/>
    <lineage>
        <taxon>Bacteria</taxon>
        <taxon>Pseudomonadati</taxon>
        <taxon>Myxococcota</taxon>
        <taxon>Myxococcia</taxon>
        <taxon>Myxococcales</taxon>
        <taxon>Cystobacterineae</taxon>
        <taxon>Archangiaceae</taxon>
        <taxon>Archangium</taxon>
    </lineage>
</organism>
<name>A0A2W5T0X0_9BACT</name>
<dbReference type="HAMAP" id="MF_00601">
    <property type="entry name" value="EutC"/>
    <property type="match status" value="1"/>
</dbReference>
<feature type="binding site" evidence="5">
    <location>
        <position position="246"/>
    </location>
    <ligand>
        <name>adenosylcob(III)alamin</name>
        <dbReference type="ChEBI" id="CHEBI:18408"/>
    </ligand>
</feature>
<comment type="catalytic activity">
    <reaction evidence="5">
        <text>ethanolamine = acetaldehyde + NH4(+)</text>
        <dbReference type="Rhea" id="RHEA:15313"/>
        <dbReference type="ChEBI" id="CHEBI:15343"/>
        <dbReference type="ChEBI" id="CHEBI:28938"/>
        <dbReference type="ChEBI" id="CHEBI:57603"/>
        <dbReference type="EC" id="4.3.1.7"/>
    </reaction>
</comment>
<evidence type="ECO:0000256" key="5">
    <source>
        <dbReference type="HAMAP-Rule" id="MF_00601"/>
    </source>
</evidence>
<evidence type="ECO:0000256" key="1">
    <source>
        <dbReference type="ARBA" id="ARBA00022628"/>
    </source>
</evidence>
<dbReference type="EMBL" id="QFQP01000048">
    <property type="protein sequence ID" value="PZR05125.1"/>
    <property type="molecule type" value="Genomic_DNA"/>
</dbReference>
<comment type="subunit">
    <text evidence="5">The basic unit is a heterodimer which dimerizes to form tetramers. The heterotetramers trimerize; 6 large subunits form a core ring with 6 small subunits projecting outwards.</text>
</comment>
<keyword evidence="4 5" id="KW-1283">Bacterial microcompartment</keyword>
<evidence type="ECO:0000256" key="3">
    <source>
        <dbReference type="ARBA" id="ARBA00023285"/>
    </source>
</evidence>
<comment type="caution">
    <text evidence="5">Lacks conserved residue(s) required for the propagation of feature annotation.</text>
</comment>
<dbReference type="GO" id="GO:0031471">
    <property type="term" value="C:ethanolamine degradation polyhedral organelle"/>
    <property type="evidence" value="ECO:0007669"/>
    <property type="project" value="UniProtKB-UniRule"/>
</dbReference>
<dbReference type="InterPro" id="IPR042255">
    <property type="entry name" value="EutC_N"/>
</dbReference>
<dbReference type="NCBIfam" id="NF003971">
    <property type="entry name" value="PRK05465.1"/>
    <property type="match status" value="1"/>
</dbReference>
<dbReference type="PANTHER" id="PTHR39330:SF1">
    <property type="entry name" value="ETHANOLAMINE AMMONIA-LYASE SMALL SUBUNIT"/>
    <property type="match status" value="1"/>
</dbReference>
<evidence type="ECO:0000256" key="2">
    <source>
        <dbReference type="ARBA" id="ARBA00023239"/>
    </source>
</evidence>
<comment type="pathway">
    <text evidence="5">Amine and polyamine degradation; ethanolamine degradation.</text>
</comment>
<feature type="region of interest" description="Disordered" evidence="6">
    <location>
        <begin position="22"/>
        <end position="53"/>
    </location>
</feature>
<evidence type="ECO:0000256" key="6">
    <source>
        <dbReference type="SAM" id="MobiDB-lite"/>
    </source>
</evidence>
<reference evidence="7 8" key="1">
    <citation type="submission" date="2017-08" db="EMBL/GenBank/DDBJ databases">
        <title>Infants hospitalized years apart are colonized by the same room-sourced microbial strains.</title>
        <authorList>
            <person name="Brooks B."/>
            <person name="Olm M.R."/>
            <person name="Firek B.A."/>
            <person name="Baker R."/>
            <person name="Thomas B.C."/>
            <person name="Morowitz M.J."/>
            <person name="Banfield J.F."/>
        </authorList>
    </citation>
    <scope>NUCLEOTIDE SEQUENCE [LARGE SCALE GENOMIC DNA]</scope>
    <source>
        <strain evidence="7">S2_003_000_R2_14</strain>
    </source>
</reference>
<dbReference type="EC" id="4.3.1.7" evidence="5"/>
<evidence type="ECO:0000256" key="4">
    <source>
        <dbReference type="ARBA" id="ARBA00024446"/>
    </source>
</evidence>
<sequence length="285" mass="30460">MAPVTEDELRAIVKSIVTEVVKTAAPEPEPVREEQPAWSRGPKHRPLPPARSERALSHIVSTTPARIVTGRTGTRYLTSSYLGLRADHAIALDAVESQVDETWAVEQGWIPLRTRSKDHDEFLLHPDTGRRLDDASRERCAKEATQGVDIQLIAGDGLAATALQKNGPAVMKALHAALTAKGFSVGKPLFVKFARIGVQDEIGVISKAKSTIIVVGERPGLGTGDSLSIYTAFGPRLNQDNSEKDCISNVRQVGFPPERAAAKCAELMKATFAAGGGGVKLTGGQ</sequence>
<comment type="subcellular location">
    <subcellularLocation>
        <location evidence="5">Bacterial microcompartment</location>
    </subcellularLocation>
</comment>
<keyword evidence="2 5" id="KW-0456">Lyase</keyword>
<evidence type="ECO:0000313" key="8">
    <source>
        <dbReference type="Proteomes" id="UP000249061"/>
    </source>
</evidence>
<keyword evidence="1 5" id="KW-0846">Cobalamin</keyword>
<dbReference type="PANTHER" id="PTHR39330">
    <property type="entry name" value="ETHANOLAMINE AMMONIA-LYASE LIGHT CHAIN"/>
    <property type="match status" value="1"/>
</dbReference>
<dbReference type="InterPro" id="IPR042251">
    <property type="entry name" value="EutC_C"/>
</dbReference>
<comment type="function">
    <text evidence="5">Catalyzes the deamination of various vicinal amino-alcohols to oxo compounds. Allows this organism to utilize ethanolamine as the sole source of nitrogen and carbon in the presence of external vitamin B12.</text>
</comment>
<dbReference type="GO" id="GO:0046336">
    <property type="term" value="P:ethanolamine catabolic process"/>
    <property type="evidence" value="ECO:0007669"/>
    <property type="project" value="UniProtKB-UniRule"/>
</dbReference>
<feature type="binding site" evidence="5">
    <location>
        <position position="217"/>
    </location>
    <ligand>
        <name>adenosylcob(III)alamin</name>
        <dbReference type="ChEBI" id="CHEBI:18408"/>
    </ligand>
</feature>
<dbReference type="Proteomes" id="UP000249061">
    <property type="component" value="Unassembled WGS sequence"/>
</dbReference>
<dbReference type="InterPro" id="IPR009246">
    <property type="entry name" value="EutC"/>
</dbReference>
<dbReference type="AlphaFoldDB" id="A0A2W5T0X0"/>
<dbReference type="GO" id="GO:0009350">
    <property type="term" value="C:ethanolamine ammonia-lyase complex"/>
    <property type="evidence" value="ECO:0007669"/>
    <property type="project" value="UniProtKB-UniRule"/>
</dbReference>
<keyword evidence="3 5" id="KW-0170">Cobalt</keyword>
<dbReference type="Pfam" id="PF05985">
    <property type="entry name" value="EutC"/>
    <property type="match status" value="1"/>
</dbReference>
<accession>A0A2W5T0X0</accession>
<dbReference type="UniPathway" id="UPA00560"/>
<dbReference type="GO" id="GO:0031419">
    <property type="term" value="F:cobalamin binding"/>
    <property type="evidence" value="ECO:0007669"/>
    <property type="project" value="UniProtKB-UniRule"/>
</dbReference>
<protein>
    <recommendedName>
        <fullName evidence="5">Ethanolamine ammonia-lyase small subunit</fullName>
        <shortName evidence="5">EAL small subunit</shortName>
        <ecNumber evidence="5">4.3.1.7</ecNumber>
    </recommendedName>
</protein>
<dbReference type="Gene3D" id="3.40.50.11240">
    <property type="entry name" value="Ethanolamine ammonia-lyase light chain (EutC)"/>
    <property type="match status" value="1"/>
</dbReference>
<gene>
    <name evidence="5" type="primary">eutC</name>
    <name evidence="7" type="ORF">DI536_33050</name>
</gene>